<dbReference type="OrthoDB" id="27092at2"/>
<name>A0A4R5CW90_9ACTN</name>
<keyword evidence="1" id="KW-0805">Transcription regulation</keyword>
<evidence type="ECO:0000256" key="2">
    <source>
        <dbReference type="ARBA" id="ARBA00023125"/>
    </source>
</evidence>
<dbReference type="Proteomes" id="UP000294739">
    <property type="component" value="Unassembled WGS sequence"/>
</dbReference>
<dbReference type="InParanoid" id="A0A4R5CW90"/>
<dbReference type="CDD" id="cd06170">
    <property type="entry name" value="LuxR_C_like"/>
    <property type="match status" value="1"/>
</dbReference>
<dbReference type="Gene3D" id="1.10.10.10">
    <property type="entry name" value="Winged helix-like DNA-binding domain superfamily/Winged helix DNA-binding domain"/>
    <property type="match status" value="1"/>
</dbReference>
<dbReference type="SUPFAM" id="SSF48452">
    <property type="entry name" value="TPR-like"/>
    <property type="match status" value="2"/>
</dbReference>
<dbReference type="SMART" id="SM00421">
    <property type="entry name" value="HTH_LUXR"/>
    <property type="match status" value="1"/>
</dbReference>
<evidence type="ECO:0000313" key="6">
    <source>
        <dbReference type="EMBL" id="TDE02794.1"/>
    </source>
</evidence>
<dbReference type="SUPFAM" id="SSF46894">
    <property type="entry name" value="C-terminal effector domain of the bipartite response regulators"/>
    <property type="match status" value="1"/>
</dbReference>
<sequence length="521" mass="56129">METVVASSSSALSASPEAFEALSWEAWWRNDVEALFEARELAYRAYRAAGDDLGAARMACWLGTDSVDFRGQTAVASGWLARARRLLEGREETLEYGLLLIHEAEKLMYVGDTDTAIAHGSEALALARRLGHFDLESLATSTIGLAQVFAGYVDEGSRRLEEAASAALADELDQTWAAGWCCCYLIYGCEQVRDYERAVQWCRSIEEWATRRLGALQHTCRARYASVLVWQGAWDAAEAELTEAMRALVELRPPAVSDAGARLGELRRRQARAEEALRLFEEAPAHPLSILGMGELHLDAGEVRAARDRAEEYLRDGASGPATPRAAGLELLARAAAAEGDLVTARAALAELTAVAERLGTVPSRASVAWAAGFVAEAAADLGEARVAFEDAARLFHRVGAPWDEARALIALARVLDRDGRPADADHHQARADALLGGLHGRASEPAGSEPSGARSPLTSREREVLGLIARGLTNRDVARALVVSEHTVNRHMTNILGKLEVGSRSAAVALALRDGLIDNV</sequence>
<evidence type="ECO:0000256" key="4">
    <source>
        <dbReference type="SAM" id="MobiDB-lite"/>
    </source>
</evidence>
<gene>
    <name evidence="6" type="ORF">E1269_21080</name>
</gene>
<proteinExistence type="predicted"/>
<dbReference type="InterPro" id="IPR011990">
    <property type="entry name" value="TPR-like_helical_dom_sf"/>
</dbReference>
<dbReference type="InterPro" id="IPR036388">
    <property type="entry name" value="WH-like_DNA-bd_sf"/>
</dbReference>
<feature type="domain" description="HTH luxR-type" evidence="5">
    <location>
        <begin position="451"/>
        <end position="516"/>
    </location>
</feature>
<keyword evidence="3" id="KW-0804">Transcription</keyword>
<keyword evidence="2" id="KW-0238">DNA-binding</keyword>
<dbReference type="InterPro" id="IPR016032">
    <property type="entry name" value="Sig_transdc_resp-reg_C-effctor"/>
</dbReference>
<dbReference type="InterPro" id="IPR000792">
    <property type="entry name" value="Tscrpt_reg_LuxR_C"/>
</dbReference>
<reference evidence="6 7" key="1">
    <citation type="submission" date="2019-03" db="EMBL/GenBank/DDBJ databases">
        <title>Draft genome sequences of novel Actinobacteria.</title>
        <authorList>
            <person name="Sahin N."/>
            <person name="Ay H."/>
            <person name="Saygin H."/>
        </authorList>
    </citation>
    <scope>NUCLEOTIDE SEQUENCE [LARGE SCALE GENOMIC DNA]</scope>
    <source>
        <strain evidence="6 7">5K138</strain>
    </source>
</reference>
<evidence type="ECO:0000256" key="3">
    <source>
        <dbReference type="ARBA" id="ARBA00023163"/>
    </source>
</evidence>
<dbReference type="GO" id="GO:0003677">
    <property type="term" value="F:DNA binding"/>
    <property type="evidence" value="ECO:0007669"/>
    <property type="project" value="UniProtKB-KW"/>
</dbReference>
<dbReference type="Gene3D" id="1.25.40.10">
    <property type="entry name" value="Tetratricopeptide repeat domain"/>
    <property type="match status" value="2"/>
</dbReference>
<dbReference type="PANTHER" id="PTHR44688">
    <property type="entry name" value="DNA-BINDING TRANSCRIPTIONAL ACTIVATOR DEVR_DOSR"/>
    <property type="match status" value="1"/>
</dbReference>
<feature type="region of interest" description="Disordered" evidence="4">
    <location>
        <begin position="439"/>
        <end position="459"/>
    </location>
</feature>
<dbReference type="PRINTS" id="PR00038">
    <property type="entry name" value="HTHLUXR"/>
</dbReference>
<dbReference type="AlphaFoldDB" id="A0A4R5CW90"/>
<evidence type="ECO:0000313" key="7">
    <source>
        <dbReference type="Proteomes" id="UP000294739"/>
    </source>
</evidence>
<dbReference type="PROSITE" id="PS50043">
    <property type="entry name" value="HTH_LUXR_2"/>
    <property type="match status" value="1"/>
</dbReference>
<organism evidence="6 7">
    <name type="scientific">Jiangella asiatica</name>
    <dbReference type="NCBI Taxonomy" id="2530372"/>
    <lineage>
        <taxon>Bacteria</taxon>
        <taxon>Bacillati</taxon>
        <taxon>Actinomycetota</taxon>
        <taxon>Actinomycetes</taxon>
        <taxon>Jiangellales</taxon>
        <taxon>Jiangellaceae</taxon>
        <taxon>Jiangella</taxon>
    </lineage>
</organism>
<dbReference type="PROSITE" id="PS00622">
    <property type="entry name" value="HTH_LUXR_1"/>
    <property type="match status" value="1"/>
</dbReference>
<evidence type="ECO:0000256" key="1">
    <source>
        <dbReference type="ARBA" id="ARBA00023015"/>
    </source>
</evidence>
<dbReference type="GO" id="GO:0006355">
    <property type="term" value="P:regulation of DNA-templated transcription"/>
    <property type="evidence" value="ECO:0007669"/>
    <property type="project" value="InterPro"/>
</dbReference>
<accession>A0A4R5CW90</accession>
<protein>
    <submittedName>
        <fullName evidence="6">LuxR family transcriptional regulator</fullName>
    </submittedName>
</protein>
<keyword evidence="7" id="KW-1185">Reference proteome</keyword>
<dbReference type="Pfam" id="PF00196">
    <property type="entry name" value="GerE"/>
    <property type="match status" value="1"/>
</dbReference>
<dbReference type="RefSeq" id="WP_131898196.1">
    <property type="nucleotide sequence ID" value="NZ_SMKZ01000034.1"/>
</dbReference>
<dbReference type="PANTHER" id="PTHR44688:SF16">
    <property type="entry name" value="DNA-BINDING TRANSCRIPTIONAL ACTIVATOR DEVR_DOSR"/>
    <property type="match status" value="1"/>
</dbReference>
<comment type="caution">
    <text evidence="6">The sequence shown here is derived from an EMBL/GenBank/DDBJ whole genome shotgun (WGS) entry which is preliminary data.</text>
</comment>
<dbReference type="EMBL" id="SMKZ01000034">
    <property type="protein sequence ID" value="TDE02794.1"/>
    <property type="molecule type" value="Genomic_DNA"/>
</dbReference>
<evidence type="ECO:0000259" key="5">
    <source>
        <dbReference type="PROSITE" id="PS50043"/>
    </source>
</evidence>